<evidence type="ECO:0000313" key="3">
    <source>
        <dbReference type="Proteomes" id="UP000050920"/>
    </source>
</evidence>
<dbReference type="AlphaFoldDB" id="A0A0R2NRQ4"/>
<sequence>MIKPVVHDPAALTTPAAPATKTDTTIMTDLLDTLAAHQDSCVGMAANMIGVNKHIIVVQMGPFAIPMMNAKITKKSGRYETKEGCLSLSGERPTTRYQQITVQYLGRNFKSQQQTFTDFTAQIIQHELDHCAGILI</sequence>
<name>A0A0R2NRQ4_9LACO</name>
<dbReference type="EMBL" id="AYGX02000046">
    <property type="protein sequence ID" value="KRO28350.1"/>
    <property type="molecule type" value="Genomic_DNA"/>
</dbReference>
<organism evidence="2 3">
    <name type="scientific">Lactiplantibacillus fabifermentans DSM 21115</name>
    <dbReference type="NCBI Taxonomy" id="1413187"/>
    <lineage>
        <taxon>Bacteria</taxon>
        <taxon>Bacillati</taxon>
        <taxon>Bacillota</taxon>
        <taxon>Bacilli</taxon>
        <taxon>Lactobacillales</taxon>
        <taxon>Lactobacillaceae</taxon>
        <taxon>Lactiplantibacillus</taxon>
    </lineage>
</organism>
<dbReference type="RefSeq" id="WP_024624942.1">
    <property type="nucleotide sequence ID" value="NZ_AYGX02000046.1"/>
</dbReference>
<keyword evidence="3" id="KW-1185">Reference proteome</keyword>
<dbReference type="SUPFAM" id="SSF56420">
    <property type="entry name" value="Peptide deformylase"/>
    <property type="match status" value="1"/>
</dbReference>
<proteinExistence type="inferred from homology"/>
<accession>A0A0R2NRQ4</accession>
<dbReference type="Gene3D" id="3.90.45.10">
    <property type="entry name" value="Peptide deformylase"/>
    <property type="match status" value="1"/>
</dbReference>
<dbReference type="InterPro" id="IPR023635">
    <property type="entry name" value="Peptide_deformylase"/>
</dbReference>
<dbReference type="Pfam" id="PF01327">
    <property type="entry name" value="Pep_deformylase"/>
    <property type="match status" value="1"/>
</dbReference>
<dbReference type="NCBIfam" id="NF006670">
    <property type="entry name" value="PRK09218.1"/>
    <property type="match status" value="1"/>
</dbReference>
<comment type="similarity">
    <text evidence="1">Belongs to the polypeptide deformylase family.</text>
</comment>
<dbReference type="CDD" id="cd00487">
    <property type="entry name" value="Pep_deformylase"/>
    <property type="match status" value="1"/>
</dbReference>
<comment type="caution">
    <text evidence="2">The sequence shown here is derived from an EMBL/GenBank/DDBJ whole genome shotgun (WGS) entry which is preliminary data.</text>
</comment>
<dbReference type="Proteomes" id="UP000050920">
    <property type="component" value="Unassembled WGS sequence"/>
</dbReference>
<dbReference type="PRINTS" id="PR01576">
    <property type="entry name" value="PDEFORMYLASE"/>
</dbReference>
<gene>
    <name evidence="2" type="ORF">DY78_GL002480</name>
</gene>
<evidence type="ECO:0000313" key="2">
    <source>
        <dbReference type="EMBL" id="KRO28350.1"/>
    </source>
</evidence>
<dbReference type="PANTHER" id="PTHR10458:SF22">
    <property type="entry name" value="PEPTIDE DEFORMYLASE"/>
    <property type="match status" value="1"/>
</dbReference>
<dbReference type="InterPro" id="IPR036821">
    <property type="entry name" value="Peptide_deformylase_sf"/>
</dbReference>
<protein>
    <submittedName>
        <fullName evidence="2">Peptide deformylase</fullName>
    </submittedName>
</protein>
<evidence type="ECO:0000256" key="1">
    <source>
        <dbReference type="ARBA" id="ARBA00010759"/>
    </source>
</evidence>
<dbReference type="PIRSF" id="PIRSF004749">
    <property type="entry name" value="Pep_def"/>
    <property type="match status" value="1"/>
</dbReference>
<reference evidence="2 3" key="1">
    <citation type="journal article" date="2015" name="Genome Announc.">
        <title>Expanding the biotechnology potential of lactobacilli through comparative genomics of 213 strains and associated genera.</title>
        <authorList>
            <person name="Sun Z."/>
            <person name="Harris H.M."/>
            <person name="McCann A."/>
            <person name="Guo C."/>
            <person name="Argimon S."/>
            <person name="Zhang W."/>
            <person name="Yang X."/>
            <person name="Jeffery I.B."/>
            <person name="Cooney J.C."/>
            <person name="Kagawa T.F."/>
            <person name="Liu W."/>
            <person name="Song Y."/>
            <person name="Salvetti E."/>
            <person name="Wrobel A."/>
            <person name="Rasinkangas P."/>
            <person name="Parkhill J."/>
            <person name="Rea M.C."/>
            <person name="O'Sullivan O."/>
            <person name="Ritari J."/>
            <person name="Douillard F.P."/>
            <person name="Paul Ross R."/>
            <person name="Yang R."/>
            <person name="Briner A.E."/>
            <person name="Felis G.E."/>
            <person name="de Vos W.M."/>
            <person name="Barrangou R."/>
            <person name="Klaenhammer T.R."/>
            <person name="Caufield P.W."/>
            <person name="Cui Y."/>
            <person name="Zhang H."/>
            <person name="O'Toole P.W."/>
        </authorList>
    </citation>
    <scope>NUCLEOTIDE SEQUENCE [LARGE SCALE GENOMIC DNA]</scope>
    <source>
        <strain evidence="2 3">DSM 21115</strain>
    </source>
</reference>
<dbReference type="GO" id="GO:0042586">
    <property type="term" value="F:peptide deformylase activity"/>
    <property type="evidence" value="ECO:0007669"/>
    <property type="project" value="InterPro"/>
</dbReference>
<dbReference type="PANTHER" id="PTHR10458">
    <property type="entry name" value="PEPTIDE DEFORMYLASE"/>
    <property type="match status" value="1"/>
</dbReference>